<organism evidence="2 3">
    <name type="scientific">Arsenicicoccus cauae</name>
    <dbReference type="NCBI Taxonomy" id="2663847"/>
    <lineage>
        <taxon>Bacteria</taxon>
        <taxon>Bacillati</taxon>
        <taxon>Actinomycetota</taxon>
        <taxon>Actinomycetes</taxon>
        <taxon>Micrococcales</taxon>
        <taxon>Intrasporangiaceae</taxon>
        <taxon>Arsenicicoccus</taxon>
    </lineage>
</organism>
<evidence type="ECO:0000259" key="1">
    <source>
        <dbReference type="PROSITE" id="PS50206"/>
    </source>
</evidence>
<sequence length="120" mass="12226">MNDTTAQTQLFASPATTATVAGHVSARAAYQFALYARAALVDARRDRSTGAIHPDLAPRLAADLAVAPAPQRVFVLADTDDEAATLAEQLRAAVRAPVAAVTGGFGAWLEAGLPVAAATA</sequence>
<dbReference type="Proteomes" id="UP000431092">
    <property type="component" value="Unassembled WGS sequence"/>
</dbReference>
<keyword evidence="3" id="KW-1185">Reference proteome</keyword>
<dbReference type="InterPro" id="IPR001763">
    <property type="entry name" value="Rhodanese-like_dom"/>
</dbReference>
<gene>
    <name evidence="2" type="ORF">GGG17_02565</name>
</gene>
<protein>
    <recommendedName>
        <fullName evidence="1">Rhodanese domain-containing protein</fullName>
    </recommendedName>
</protein>
<comment type="caution">
    <text evidence="2">The sequence shown here is derived from an EMBL/GenBank/DDBJ whole genome shotgun (WGS) entry which is preliminary data.</text>
</comment>
<dbReference type="PROSITE" id="PS50206">
    <property type="entry name" value="RHODANESE_3"/>
    <property type="match status" value="1"/>
</dbReference>
<dbReference type="InterPro" id="IPR036873">
    <property type="entry name" value="Rhodanese-like_dom_sf"/>
</dbReference>
<proteinExistence type="predicted"/>
<dbReference type="AlphaFoldDB" id="A0A6I3I3W1"/>
<accession>A0A6I3I3W1</accession>
<dbReference type="EMBL" id="WLVL01000007">
    <property type="protein sequence ID" value="MTB70874.1"/>
    <property type="molecule type" value="Genomic_DNA"/>
</dbReference>
<evidence type="ECO:0000313" key="3">
    <source>
        <dbReference type="Proteomes" id="UP000431092"/>
    </source>
</evidence>
<reference evidence="2 3" key="1">
    <citation type="submission" date="2019-11" db="EMBL/GenBank/DDBJ databases">
        <title>Whole genome sequencing identifies a novel species of the genus Arsenicicoccus isolated from human blood.</title>
        <authorList>
            <person name="Jeong J.H."/>
            <person name="Kweon O.J."/>
            <person name="Kim H.R."/>
            <person name="Kim T.-H."/>
            <person name="Ha S.-M."/>
            <person name="Lee M.-K."/>
        </authorList>
    </citation>
    <scope>NUCLEOTIDE SEQUENCE [LARGE SCALE GENOMIC DNA]</scope>
    <source>
        <strain evidence="2 3">MKL-02</strain>
    </source>
</reference>
<dbReference type="SUPFAM" id="SSF52821">
    <property type="entry name" value="Rhodanese/Cell cycle control phosphatase"/>
    <property type="match status" value="1"/>
</dbReference>
<dbReference type="Gene3D" id="3.40.250.10">
    <property type="entry name" value="Rhodanese-like domain"/>
    <property type="match status" value="1"/>
</dbReference>
<name>A0A6I3I3W1_9MICO</name>
<feature type="domain" description="Rhodanese" evidence="1">
    <location>
        <begin position="34"/>
        <end position="117"/>
    </location>
</feature>
<dbReference type="RefSeq" id="WP_154592225.1">
    <property type="nucleotide sequence ID" value="NZ_CP171001.1"/>
</dbReference>
<evidence type="ECO:0000313" key="2">
    <source>
        <dbReference type="EMBL" id="MTB70874.1"/>
    </source>
</evidence>